<dbReference type="GO" id="GO:0003824">
    <property type="term" value="F:catalytic activity"/>
    <property type="evidence" value="ECO:0007669"/>
    <property type="project" value="InterPro"/>
</dbReference>
<dbReference type="Proteomes" id="UP000199477">
    <property type="component" value="Unassembled WGS sequence"/>
</dbReference>
<dbReference type="InterPro" id="IPR012001">
    <property type="entry name" value="Thiamin_PyroP_enz_TPP-bd_dom"/>
</dbReference>
<dbReference type="InterPro" id="IPR047211">
    <property type="entry name" value="POXB-like"/>
</dbReference>
<proteinExistence type="inferred from homology"/>
<dbReference type="GO" id="GO:0030976">
    <property type="term" value="F:thiamine pyrophosphate binding"/>
    <property type="evidence" value="ECO:0007669"/>
    <property type="project" value="InterPro"/>
</dbReference>
<evidence type="ECO:0000259" key="6">
    <source>
        <dbReference type="Pfam" id="PF02776"/>
    </source>
</evidence>
<dbReference type="CDD" id="cd07039">
    <property type="entry name" value="TPP_PYR_POX"/>
    <property type="match status" value="1"/>
</dbReference>
<evidence type="ECO:0000256" key="1">
    <source>
        <dbReference type="ARBA" id="ARBA00007812"/>
    </source>
</evidence>
<evidence type="ECO:0000256" key="3">
    <source>
        <dbReference type="RuleBase" id="RU362132"/>
    </source>
</evidence>
<gene>
    <name evidence="7" type="ORF">SAMN02799615_00791</name>
</gene>
<evidence type="ECO:0000259" key="5">
    <source>
        <dbReference type="Pfam" id="PF02775"/>
    </source>
</evidence>
<protein>
    <submittedName>
        <fullName evidence="7">Pyruvate dehydrogenase (Quinone)</fullName>
    </submittedName>
</protein>
<dbReference type="InterPro" id="IPR012000">
    <property type="entry name" value="Thiamin_PyroP_enz_cen_dom"/>
</dbReference>
<dbReference type="InterPro" id="IPR047212">
    <property type="entry name" value="TPP_POXB-like"/>
</dbReference>
<dbReference type="Pfam" id="PF00205">
    <property type="entry name" value="TPP_enzyme_M"/>
    <property type="match status" value="1"/>
</dbReference>
<dbReference type="AlphaFoldDB" id="A0A1I1ZRU6"/>
<dbReference type="Pfam" id="PF02775">
    <property type="entry name" value="TPP_enzyme_C"/>
    <property type="match status" value="1"/>
</dbReference>
<feature type="domain" description="Thiamine pyrophosphate enzyme N-terminal TPP-binding" evidence="6">
    <location>
        <begin position="3"/>
        <end position="119"/>
    </location>
</feature>
<dbReference type="SUPFAM" id="SSF52518">
    <property type="entry name" value="Thiamin diphosphate-binding fold (THDP-binding)"/>
    <property type="match status" value="2"/>
</dbReference>
<dbReference type="PROSITE" id="PS00187">
    <property type="entry name" value="TPP_ENZYMES"/>
    <property type="match status" value="1"/>
</dbReference>
<dbReference type="InterPro" id="IPR029035">
    <property type="entry name" value="DHS-like_NAD/FAD-binding_dom"/>
</dbReference>
<comment type="similarity">
    <text evidence="1 3">Belongs to the TPP enzyme family.</text>
</comment>
<dbReference type="RefSeq" id="WP_026636606.1">
    <property type="nucleotide sequence ID" value="NZ_FONH01000002.1"/>
</dbReference>
<dbReference type="InterPro" id="IPR029061">
    <property type="entry name" value="THDP-binding"/>
</dbReference>
<name>A0A1I1ZRU6_9GAMM</name>
<keyword evidence="2 3" id="KW-0786">Thiamine pyrophosphate</keyword>
<dbReference type="Gene3D" id="3.40.50.970">
    <property type="match status" value="2"/>
</dbReference>
<dbReference type="InterPro" id="IPR011766">
    <property type="entry name" value="TPP_enzyme_TPP-bd"/>
</dbReference>
<dbReference type="CDD" id="cd02014">
    <property type="entry name" value="TPP_POX"/>
    <property type="match status" value="1"/>
</dbReference>
<dbReference type="SUPFAM" id="SSF52467">
    <property type="entry name" value="DHS-like NAD/FAD-binding domain"/>
    <property type="match status" value="1"/>
</dbReference>
<accession>A0A1I1ZRU6</accession>
<dbReference type="InterPro" id="IPR000399">
    <property type="entry name" value="TPP-bd_CS"/>
</dbReference>
<evidence type="ECO:0000256" key="2">
    <source>
        <dbReference type="ARBA" id="ARBA00023052"/>
    </source>
</evidence>
<keyword evidence="7" id="KW-0670">Pyruvate</keyword>
<evidence type="ECO:0000313" key="7">
    <source>
        <dbReference type="EMBL" id="SFE34128.1"/>
    </source>
</evidence>
<dbReference type="PANTHER" id="PTHR42981">
    <property type="entry name" value="PYRUVATE DEHYDROGENASE [UBIQUINONE]"/>
    <property type="match status" value="1"/>
</dbReference>
<evidence type="ECO:0000259" key="4">
    <source>
        <dbReference type="Pfam" id="PF00205"/>
    </source>
</evidence>
<sequence>MQTVGDFILERLSDWGIQRVFGYPGDGINGLMGAMGRAAERFDYVRVRHEEMAAFMACGHAKFTGRIGVCLATSGPGAIHLLNGLYDARLDHMPVLAIVGQQARAALGSDYQQEVDLQALFKDVANYAQTVTTPAQVRHVLDRAIRIAQAERAVTVVIVPHDLQLMPAVPSPPRKHGNVYSGVGLALPHPQPTAMELERAASVINASERVAILVGAGALDASTEVRQLAERLDAGVAKALLGKTVLPDDLPYVTGPIGLLGSKPSWRLMNGCDTLLMIGTTFPYSEFLPPDGQARAVQIDIAPRNMSLRYPAEVNLVGDAAQTIRRLLPLLSEKRNADWRERIEVDVRKWWRLLEGRAMAPASPINPQRVFWELSDCLPDRAIVCGDCGSHTGWFARDVKLREGMLASLSGGLATMGGGVPYAIAAKMAWPDRPVLAIVGDGAMQMNGNAELVTVKQYWRRWSDPRFVVLVVSNRDLNQVTWEQRALAGDPKFDAAQDVEPFPYARYAELLGFRGLRVDRPEQITDAWRQAFAADCPVVIEAETDPNVPPLPPHVNWQQAREYLAALAGPDSDRGPVARQTVRQVLAGLFGAED</sequence>
<keyword evidence="8" id="KW-1185">Reference proteome</keyword>
<evidence type="ECO:0000313" key="8">
    <source>
        <dbReference type="Proteomes" id="UP000199477"/>
    </source>
</evidence>
<organism evidence="7 8">
    <name type="scientific">Dyella marensis</name>
    <dbReference type="NCBI Taxonomy" id="500610"/>
    <lineage>
        <taxon>Bacteria</taxon>
        <taxon>Pseudomonadati</taxon>
        <taxon>Pseudomonadota</taxon>
        <taxon>Gammaproteobacteria</taxon>
        <taxon>Lysobacterales</taxon>
        <taxon>Rhodanobacteraceae</taxon>
        <taxon>Dyella</taxon>
    </lineage>
</organism>
<dbReference type="STRING" id="500610.SAMN02799615_00791"/>
<feature type="domain" description="Thiamine pyrophosphate enzyme central" evidence="4">
    <location>
        <begin position="197"/>
        <end position="327"/>
    </location>
</feature>
<dbReference type="Pfam" id="PF02776">
    <property type="entry name" value="TPP_enzyme_N"/>
    <property type="match status" value="1"/>
</dbReference>
<dbReference type="EMBL" id="FONH01000002">
    <property type="protein sequence ID" value="SFE34128.1"/>
    <property type="molecule type" value="Genomic_DNA"/>
</dbReference>
<dbReference type="NCBIfam" id="NF006129">
    <property type="entry name" value="PRK08273.1"/>
    <property type="match status" value="1"/>
</dbReference>
<reference evidence="8" key="1">
    <citation type="submission" date="2016-10" db="EMBL/GenBank/DDBJ databases">
        <authorList>
            <person name="Varghese N."/>
            <person name="Submissions S."/>
        </authorList>
    </citation>
    <scope>NUCLEOTIDE SEQUENCE [LARGE SCALE GENOMIC DNA]</scope>
    <source>
        <strain evidence="8">UNC178MFTsu3.1</strain>
    </source>
</reference>
<dbReference type="InterPro" id="IPR047210">
    <property type="entry name" value="TPP_PYR_POXB-like"/>
</dbReference>
<dbReference type="Gene3D" id="3.40.50.1220">
    <property type="entry name" value="TPP-binding domain"/>
    <property type="match status" value="1"/>
</dbReference>
<dbReference type="GO" id="GO:0000287">
    <property type="term" value="F:magnesium ion binding"/>
    <property type="evidence" value="ECO:0007669"/>
    <property type="project" value="InterPro"/>
</dbReference>
<dbReference type="PANTHER" id="PTHR42981:SF2">
    <property type="entry name" value="PYRUVATE DEHYDROGENASE [UBIQUINONE]"/>
    <property type="match status" value="1"/>
</dbReference>
<feature type="domain" description="Thiamine pyrophosphate enzyme TPP-binding" evidence="5">
    <location>
        <begin position="387"/>
        <end position="541"/>
    </location>
</feature>
<dbReference type="GO" id="GO:0019752">
    <property type="term" value="P:carboxylic acid metabolic process"/>
    <property type="evidence" value="ECO:0007669"/>
    <property type="project" value="UniProtKB-ARBA"/>
</dbReference>